<dbReference type="Proteomes" id="UP001287356">
    <property type="component" value="Unassembled WGS sequence"/>
</dbReference>
<evidence type="ECO:0000313" key="2">
    <source>
        <dbReference type="EMBL" id="KAK3373500.1"/>
    </source>
</evidence>
<comment type="caution">
    <text evidence="2">The sequence shown here is derived from an EMBL/GenBank/DDBJ whole genome shotgun (WGS) entry which is preliminary data.</text>
</comment>
<name>A0AAE0N7U2_9PEZI</name>
<dbReference type="AlphaFoldDB" id="A0AAE0N7U2"/>
<evidence type="ECO:0000256" key="1">
    <source>
        <dbReference type="SAM" id="MobiDB-lite"/>
    </source>
</evidence>
<keyword evidence="3" id="KW-1185">Reference proteome</keyword>
<evidence type="ECO:0000313" key="3">
    <source>
        <dbReference type="Proteomes" id="UP001287356"/>
    </source>
</evidence>
<accession>A0AAE0N7U2</accession>
<proteinExistence type="predicted"/>
<feature type="region of interest" description="Disordered" evidence="1">
    <location>
        <begin position="1"/>
        <end position="72"/>
    </location>
</feature>
<sequence length="105" mass="10894">MNGGTQEGKMTTGQTILPALAPSVTDNPFTAPTMNAPITSPTSQHTSAMPSSQPSPTAAIVPPQPAPLKSPSTDVFLKDFTLIAEAAKRAQMAVLMRDMESIGLS</sequence>
<gene>
    <name evidence="2" type="ORF">B0T24DRAFT_678927</name>
</gene>
<dbReference type="EMBL" id="JAULSN010000004">
    <property type="protein sequence ID" value="KAK3373500.1"/>
    <property type="molecule type" value="Genomic_DNA"/>
</dbReference>
<organism evidence="2 3">
    <name type="scientific">Lasiosphaeria ovina</name>
    <dbReference type="NCBI Taxonomy" id="92902"/>
    <lineage>
        <taxon>Eukaryota</taxon>
        <taxon>Fungi</taxon>
        <taxon>Dikarya</taxon>
        <taxon>Ascomycota</taxon>
        <taxon>Pezizomycotina</taxon>
        <taxon>Sordariomycetes</taxon>
        <taxon>Sordariomycetidae</taxon>
        <taxon>Sordariales</taxon>
        <taxon>Lasiosphaeriaceae</taxon>
        <taxon>Lasiosphaeria</taxon>
    </lineage>
</organism>
<reference evidence="2" key="1">
    <citation type="journal article" date="2023" name="Mol. Phylogenet. Evol.">
        <title>Genome-scale phylogeny and comparative genomics of the fungal order Sordariales.</title>
        <authorList>
            <person name="Hensen N."/>
            <person name="Bonometti L."/>
            <person name="Westerberg I."/>
            <person name="Brannstrom I.O."/>
            <person name="Guillou S."/>
            <person name="Cros-Aarteil S."/>
            <person name="Calhoun S."/>
            <person name="Haridas S."/>
            <person name="Kuo A."/>
            <person name="Mondo S."/>
            <person name="Pangilinan J."/>
            <person name="Riley R."/>
            <person name="LaButti K."/>
            <person name="Andreopoulos B."/>
            <person name="Lipzen A."/>
            <person name="Chen C."/>
            <person name="Yan M."/>
            <person name="Daum C."/>
            <person name="Ng V."/>
            <person name="Clum A."/>
            <person name="Steindorff A."/>
            <person name="Ohm R.A."/>
            <person name="Martin F."/>
            <person name="Silar P."/>
            <person name="Natvig D.O."/>
            <person name="Lalanne C."/>
            <person name="Gautier V."/>
            <person name="Ament-Velasquez S.L."/>
            <person name="Kruys A."/>
            <person name="Hutchinson M.I."/>
            <person name="Powell A.J."/>
            <person name="Barry K."/>
            <person name="Miller A.N."/>
            <person name="Grigoriev I.V."/>
            <person name="Debuchy R."/>
            <person name="Gladieux P."/>
            <person name="Hiltunen Thoren M."/>
            <person name="Johannesson H."/>
        </authorList>
    </citation>
    <scope>NUCLEOTIDE SEQUENCE</scope>
    <source>
        <strain evidence="2">CBS 958.72</strain>
    </source>
</reference>
<feature type="compositionally biased region" description="Polar residues" evidence="1">
    <location>
        <begin position="24"/>
        <end position="56"/>
    </location>
</feature>
<protein>
    <submittedName>
        <fullName evidence="2">Uncharacterized protein</fullName>
    </submittedName>
</protein>
<reference evidence="2" key="2">
    <citation type="submission" date="2023-06" db="EMBL/GenBank/DDBJ databases">
        <authorList>
            <consortium name="Lawrence Berkeley National Laboratory"/>
            <person name="Haridas S."/>
            <person name="Hensen N."/>
            <person name="Bonometti L."/>
            <person name="Westerberg I."/>
            <person name="Brannstrom I.O."/>
            <person name="Guillou S."/>
            <person name="Cros-Aarteil S."/>
            <person name="Calhoun S."/>
            <person name="Kuo A."/>
            <person name="Mondo S."/>
            <person name="Pangilinan J."/>
            <person name="Riley R."/>
            <person name="Labutti K."/>
            <person name="Andreopoulos B."/>
            <person name="Lipzen A."/>
            <person name="Chen C."/>
            <person name="Yanf M."/>
            <person name="Daum C."/>
            <person name="Ng V."/>
            <person name="Clum A."/>
            <person name="Steindorff A."/>
            <person name="Ohm R."/>
            <person name="Martin F."/>
            <person name="Silar P."/>
            <person name="Natvig D."/>
            <person name="Lalanne C."/>
            <person name="Gautier V."/>
            <person name="Ament-Velasquez S.L."/>
            <person name="Kruys A."/>
            <person name="Hutchinson M.I."/>
            <person name="Powell A.J."/>
            <person name="Barry K."/>
            <person name="Miller A.N."/>
            <person name="Grigoriev I.V."/>
            <person name="Debuchy R."/>
            <person name="Gladieux P."/>
            <person name="Thoren M.H."/>
            <person name="Johannesson H."/>
        </authorList>
    </citation>
    <scope>NUCLEOTIDE SEQUENCE</scope>
    <source>
        <strain evidence="2">CBS 958.72</strain>
    </source>
</reference>